<dbReference type="Gene3D" id="3.30.505.20">
    <property type="match status" value="2"/>
</dbReference>
<dbReference type="EMBL" id="JANLCK010000002">
    <property type="protein sequence ID" value="MCS5725308.1"/>
    <property type="molecule type" value="Genomic_DNA"/>
</dbReference>
<feature type="compositionally biased region" description="Basic and acidic residues" evidence="1">
    <location>
        <begin position="98"/>
        <end position="115"/>
    </location>
</feature>
<protein>
    <recommendedName>
        <fullName evidence="4">PepSY domain-containing protein</fullName>
    </recommendedName>
</protein>
<organism evidence="2 3">
    <name type="scientific">Herbiconiux oxytropis</name>
    <dbReference type="NCBI Taxonomy" id="2970915"/>
    <lineage>
        <taxon>Bacteria</taxon>
        <taxon>Bacillati</taxon>
        <taxon>Actinomycetota</taxon>
        <taxon>Actinomycetes</taxon>
        <taxon>Micrococcales</taxon>
        <taxon>Microbacteriaceae</taxon>
        <taxon>Herbiconiux</taxon>
    </lineage>
</organism>
<sequence length="200" mass="20186">MRKKTIVIAGAAAAVLVVGLGGTGIAYAVTDGFEQSDALTGSALDRASSAALDEIGGGKVTSAERDDSFYELDLVGSDGVGYDVVLDEGFGVVSVERDGAEDAERESGASDRGSDDSGTGSDDSSTGTGTGDARDSDDLAGEELQKASDAAIAAAGGGTVTDAERSDDADHAFEVEVRLADGTEVDVELDSSYTVTRTDR</sequence>
<name>A0AA41XF47_9MICO</name>
<dbReference type="RefSeq" id="WP_259525783.1">
    <property type="nucleotide sequence ID" value="NZ_JANLCK010000002.1"/>
</dbReference>
<comment type="caution">
    <text evidence="2">The sequence shown here is derived from an EMBL/GenBank/DDBJ whole genome shotgun (WGS) entry which is preliminary data.</text>
</comment>
<gene>
    <name evidence="2" type="ORF">N1028_05305</name>
</gene>
<accession>A0AA41XF47</accession>
<feature type="region of interest" description="Disordered" evidence="1">
    <location>
        <begin position="98"/>
        <end position="169"/>
    </location>
</feature>
<proteinExistence type="predicted"/>
<reference evidence="2" key="1">
    <citation type="submission" date="2022-08" db="EMBL/GenBank/DDBJ databases">
        <authorList>
            <person name="Deng Y."/>
            <person name="Han X.-F."/>
            <person name="Zhang Y.-Q."/>
        </authorList>
    </citation>
    <scope>NUCLEOTIDE SEQUENCE</scope>
    <source>
        <strain evidence="2">CPCC 203407</strain>
    </source>
</reference>
<feature type="compositionally biased region" description="Low complexity" evidence="1">
    <location>
        <begin position="116"/>
        <end position="127"/>
    </location>
</feature>
<keyword evidence="3" id="KW-1185">Reference proteome</keyword>
<dbReference type="Proteomes" id="UP001165587">
    <property type="component" value="Unassembled WGS sequence"/>
</dbReference>
<evidence type="ECO:0000313" key="3">
    <source>
        <dbReference type="Proteomes" id="UP001165587"/>
    </source>
</evidence>
<dbReference type="AlphaFoldDB" id="A0AA41XF47"/>
<evidence type="ECO:0008006" key="4">
    <source>
        <dbReference type="Google" id="ProtNLM"/>
    </source>
</evidence>
<evidence type="ECO:0000313" key="2">
    <source>
        <dbReference type="EMBL" id="MCS5725308.1"/>
    </source>
</evidence>
<evidence type="ECO:0000256" key="1">
    <source>
        <dbReference type="SAM" id="MobiDB-lite"/>
    </source>
</evidence>